<dbReference type="Gene3D" id="3.20.20.370">
    <property type="entry name" value="Glycoside hydrolase/deacetylase"/>
    <property type="match status" value="1"/>
</dbReference>
<dbReference type="InterPro" id="IPR050248">
    <property type="entry name" value="Polysacc_deacetylase_ArnD"/>
</dbReference>
<dbReference type="GO" id="GO:0005975">
    <property type="term" value="P:carbohydrate metabolic process"/>
    <property type="evidence" value="ECO:0007669"/>
    <property type="project" value="InterPro"/>
</dbReference>
<dbReference type="STRING" id="307507.A0A2V0P4Y6"/>
<gene>
    <name evidence="3" type="ORF">Rsub_08171</name>
</gene>
<dbReference type="OrthoDB" id="407355at2759"/>
<dbReference type="SUPFAM" id="SSF88713">
    <property type="entry name" value="Glycoside hydrolase/deacetylase"/>
    <property type="match status" value="1"/>
</dbReference>
<evidence type="ECO:0000259" key="2">
    <source>
        <dbReference type="PROSITE" id="PS51677"/>
    </source>
</evidence>
<dbReference type="AlphaFoldDB" id="A0A2V0P4Y6"/>
<dbReference type="GO" id="GO:0004099">
    <property type="term" value="F:chitin deacetylase activity"/>
    <property type="evidence" value="ECO:0007669"/>
    <property type="project" value="UniProtKB-ARBA"/>
</dbReference>
<dbReference type="EMBL" id="BDRX01000057">
    <property type="protein sequence ID" value="GBF94928.1"/>
    <property type="molecule type" value="Genomic_DNA"/>
</dbReference>
<accession>A0A2V0P4Y6</accession>
<dbReference type="InParanoid" id="A0A2V0P4Y6"/>
<reference evidence="3 4" key="1">
    <citation type="journal article" date="2018" name="Sci. Rep.">
        <title>Raphidocelis subcapitata (=Pseudokirchneriella subcapitata) provides an insight into genome evolution and environmental adaptations in the Sphaeropleales.</title>
        <authorList>
            <person name="Suzuki S."/>
            <person name="Yamaguchi H."/>
            <person name="Nakajima N."/>
            <person name="Kawachi M."/>
        </authorList>
    </citation>
    <scope>NUCLEOTIDE SEQUENCE [LARGE SCALE GENOMIC DNA]</scope>
    <source>
        <strain evidence="3 4">NIES-35</strain>
    </source>
</reference>
<dbReference type="InterPro" id="IPR011330">
    <property type="entry name" value="Glyco_hydro/deAcase_b/a-brl"/>
</dbReference>
<dbReference type="PROSITE" id="PS51677">
    <property type="entry name" value="NODB"/>
    <property type="match status" value="1"/>
</dbReference>
<dbReference type="InterPro" id="IPR002509">
    <property type="entry name" value="NODB_dom"/>
</dbReference>
<evidence type="ECO:0000256" key="1">
    <source>
        <dbReference type="SAM" id="MobiDB-lite"/>
    </source>
</evidence>
<keyword evidence="4" id="KW-1185">Reference proteome</keyword>
<feature type="region of interest" description="Disordered" evidence="1">
    <location>
        <begin position="424"/>
        <end position="464"/>
    </location>
</feature>
<dbReference type="Pfam" id="PF01522">
    <property type="entry name" value="Polysacc_deac_1"/>
    <property type="match status" value="1"/>
</dbReference>
<name>A0A2V0P4Y6_9CHLO</name>
<dbReference type="Proteomes" id="UP000247498">
    <property type="component" value="Unassembled WGS sequence"/>
</dbReference>
<dbReference type="PANTHER" id="PTHR10587">
    <property type="entry name" value="GLYCOSYL TRANSFERASE-RELATED"/>
    <property type="match status" value="1"/>
</dbReference>
<feature type="domain" description="NodB homology" evidence="2">
    <location>
        <begin position="170"/>
        <end position="374"/>
    </location>
</feature>
<protein>
    <recommendedName>
        <fullName evidence="2">NodB homology domain-containing protein</fullName>
    </recommendedName>
</protein>
<dbReference type="PANTHER" id="PTHR10587:SF137">
    <property type="entry name" value="4-DEOXY-4-FORMAMIDO-L-ARABINOSE-PHOSPHOUNDECAPRENOL DEFORMYLASE ARND-RELATED"/>
    <property type="match status" value="1"/>
</dbReference>
<proteinExistence type="predicted"/>
<evidence type="ECO:0000313" key="3">
    <source>
        <dbReference type="EMBL" id="GBF94928.1"/>
    </source>
</evidence>
<evidence type="ECO:0000313" key="4">
    <source>
        <dbReference type="Proteomes" id="UP000247498"/>
    </source>
</evidence>
<sequence length="485" mass="49141">MFKRPAPVVTAPPPEPDWREAAATLKSSAGQLWAALAALLTALCGLVRAAGAAAAASASRAVAGSRGVAAAGAALAPYWAAARAQAAVAHAAASARAAAAGAALAPHLAPLAPALAAAAPHAPLAAAAAAAAAVLAPPFLLVRAVQALSGVAFDCAALAPRGARRRRGRRFVALTLDDGPDPHHTPAILDALDAHGARATMFVIGAHVEELDRLGAAAGAGDAGRALLKDAVARGHELGNHTWYDRASWRLTRARLKEELGFVANIIAAAGGAPASAGADADADGAPRRWFRPGRGFFNATTRQAARETGHTLVLGSVWPWDAWGFVCPVLAALFCWFKAYPGAIIVLHDRRSHTPKTLRWLLPMLKRSGYEVLTLSEAAAAAAGAPSPAEAARSANQRLLDDSDRAIAEAAAAEAEAAAAEAEAAAEEAEAAADAAGEADAAAEAEAEAARQAAASPTLSEGRKKAAKLFKGLAFNRSARKSAA</sequence>
<comment type="caution">
    <text evidence="3">The sequence shown here is derived from an EMBL/GenBank/DDBJ whole genome shotgun (WGS) entry which is preliminary data.</text>
</comment>
<organism evidence="3 4">
    <name type="scientific">Raphidocelis subcapitata</name>
    <dbReference type="NCBI Taxonomy" id="307507"/>
    <lineage>
        <taxon>Eukaryota</taxon>
        <taxon>Viridiplantae</taxon>
        <taxon>Chlorophyta</taxon>
        <taxon>core chlorophytes</taxon>
        <taxon>Chlorophyceae</taxon>
        <taxon>CS clade</taxon>
        <taxon>Sphaeropleales</taxon>
        <taxon>Selenastraceae</taxon>
        <taxon>Raphidocelis</taxon>
    </lineage>
</organism>